<feature type="compositionally biased region" description="Gly residues" evidence="1">
    <location>
        <begin position="57"/>
        <end position="66"/>
    </location>
</feature>
<protein>
    <submittedName>
        <fullName evidence="2">RNA helicase</fullName>
    </submittedName>
</protein>
<accession>A0A8H6D478</accession>
<dbReference type="Proteomes" id="UP000532311">
    <property type="component" value="Unassembled WGS sequence"/>
</dbReference>
<reference evidence="2 3" key="1">
    <citation type="submission" date="2020-05" db="EMBL/GenBank/DDBJ databases">
        <title>Identification and distribution of gene clusters putatively required for synthesis of sphingolipid metabolism inhibitors in phylogenetically diverse species of the filamentous fungus Fusarium.</title>
        <authorList>
            <person name="Kim H.-S."/>
            <person name="Busman M."/>
            <person name="Brown D.W."/>
            <person name="Divon H."/>
            <person name="Uhlig S."/>
            <person name="Proctor R.H."/>
        </authorList>
    </citation>
    <scope>NUCLEOTIDE SEQUENCE [LARGE SCALE GENOMIC DNA]</scope>
    <source>
        <strain evidence="2 3">NRRL 26131</strain>
    </source>
</reference>
<feature type="region of interest" description="Disordered" evidence="1">
    <location>
        <begin position="30"/>
        <end position="100"/>
    </location>
</feature>
<dbReference type="EMBL" id="JAAQPF010000414">
    <property type="protein sequence ID" value="KAF5703258.1"/>
    <property type="molecule type" value="Genomic_DNA"/>
</dbReference>
<dbReference type="AlphaFoldDB" id="A0A8H6D478"/>
<evidence type="ECO:0000256" key="1">
    <source>
        <dbReference type="SAM" id="MobiDB-lite"/>
    </source>
</evidence>
<keyword evidence="3" id="KW-1185">Reference proteome</keyword>
<keyword evidence="2" id="KW-0347">Helicase</keyword>
<dbReference type="GO" id="GO:0004386">
    <property type="term" value="F:helicase activity"/>
    <property type="evidence" value="ECO:0007669"/>
    <property type="project" value="UniProtKB-KW"/>
</dbReference>
<gene>
    <name evidence="2" type="ORF">FGLOB1_9194</name>
</gene>
<feature type="non-terminal residue" evidence="2">
    <location>
        <position position="100"/>
    </location>
</feature>
<proteinExistence type="predicted"/>
<organism evidence="2 3">
    <name type="scientific">Fusarium globosum</name>
    <dbReference type="NCBI Taxonomy" id="78864"/>
    <lineage>
        <taxon>Eukaryota</taxon>
        <taxon>Fungi</taxon>
        <taxon>Dikarya</taxon>
        <taxon>Ascomycota</taxon>
        <taxon>Pezizomycotina</taxon>
        <taxon>Sordariomycetes</taxon>
        <taxon>Hypocreomycetidae</taxon>
        <taxon>Hypocreales</taxon>
        <taxon>Nectriaceae</taxon>
        <taxon>Fusarium</taxon>
        <taxon>Fusarium fujikuroi species complex</taxon>
    </lineage>
</organism>
<keyword evidence="2" id="KW-0547">Nucleotide-binding</keyword>
<sequence>MQRFRLPINNILQHPRQLLPLTTLFASQPITPFPSFLMDGGSRRRGGRGGNRRGFSSRGGGRGGGRSNQPRNPQIKTENESPDVEMASPSPAPAPAPPLT</sequence>
<feature type="compositionally biased region" description="Pro residues" evidence="1">
    <location>
        <begin position="90"/>
        <end position="100"/>
    </location>
</feature>
<keyword evidence="2" id="KW-0067">ATP-binding</keyword>
<evidence type="ECO:0000313" key="3">
    <source>
        <dbReference type="Proteomes" id="UP000532311"/>
    </source>
</evidence>
<name>A0A8H6D478_9HYPO</name>
<evidence type="ECO:0000313" key="2">
    <source>
        <dbReference type="EMBL" id="KAF5703258.1"/>
    </source>
</evidence>
<comment type="caution">
    <text evidence="2">The sequence shown here is derived from an EMBL/GenBank/DDBJ whole genome shotgun (WGS) entry which is preliminary data.</text>
</comment>
<keyword evidence="2" id="KW-0378">Hydrolase</keyword>